<feature type="transmembrane region" description="Helical" evidence="1">
    <location>
        <begin position="359"/>
        <end position="380"/>
    </location>
</feature>
<dbReference type="PANTHER" id="PTHR23028:SF53">
    <property type="entry name" value="ACYL_TRANSF_3 DOMAIN-CONTAINING PROTEIN"/>
    <property type="match status" value="1"/>
</dbReference>
<dbReference type="GO" id="GO:0016746">
    <property type="term" value="F:acyltransferase activity"/>
    <property type="evidence" value="ECO:0007669"/>
    <property type="project" value="UniProtKB-KW"/>
</dbReference>
<sequence>MHGPVPIAATDHPQRYRRDIDGLRALAILPVLLFHAHVPGFSGGYVGVDIFFVISGYLITGILARDIDRGQFSLIRFYERRFRRIIPALALMLVVTLAVSAWLYFPGDLEGVPRSALAATLFASNLWFFTDTGYFAGGADAKPLLHTWSLAVEEQYYIGFPLLLMLLARYAPRWRTAALATFAALSLALAILMQRDTSGFTFYLLPTRAWELFAGVLLAIGAVPSIRGRLVAEALVWSGLLAIALPVTLYDRTTIFPGLTALPPVLGAAVLLHGAPGTSVGRLLSQPPLVGIGLLSYSLYLWHWPLIVFVEYATDAPLAGGLRLGVIAAALALAYLSWRYVERPFRDRSRISDKGIFRFTTVAILLLCLASGGLMAMGGWPSRFSAPVLAQIAGRNDFSPARKRCHDTYMRGAPPCISGARVHPDAMLWGDSHGVELAYALSLAARAQGRALVQRTTSSCPPVLGYDGRDPRCAAANRAAFAALRADPEIRRIYLIAFWANGDFDAPDFVAKLDLTIAMIRREGRQVVLIGPVPPQPFDVPRHLAHLARAGRLDEARGVSRAWVEARTPHLRALFSRWQQRGVMLISPLQALCASGACAIAADGKPLYFDSHHLSVAGALRVVRDGAIPPPAHSQRAAIPPPAPRPGR</sequence>
<evidence type="ECO:0000256" key="1">
    <source>
        <dbReference type="SAM" id="Phobius"/>
    </source>
</evidence>
<feature type="transmembrane region" description="Helical" evidence="1">
    <location>
        <begin position="85"/>
        <end position="105"/>
    </location>
</feature>
<evidence type="ECO:0000259" key="3">
    <source>
        <dbReference type="Pfam" id="PF19040"/>
    </source>
</evidence>
<keyword evidence="1" id="KW-1133">Transmembrane helix</keyword>
<keyword evidence="5" id="KW-1185">Reference proteome</keyword>
<keyword evidence="4" id="KW-0012">Acyltransferase</keyword>
<dbReference type="Pfam" id="PF01757">
    <property type="entry name" value="Acyl_transf_3"/>
    <property type="match status" value="1"/>
</dbReference>
<evidence type="ECO:0000313" key="5">
    <source>
        <dbReference type="Proteomes" id="UP001198830"/>
    </source>
</evidence>
<feature type="transmembrane region" description="Helical" evidence="1">
    <location>
        <begin position="44"/>
        <end position="64"/>
    </location>
</feature>
<name>A0ABS8H511_9SPHN</name>
<keyword evidence="1" id="KW-0812">Transmembrane</keyword>
<keyword evidence="1" id="KW-0472">Membrane</keyword>
<comment type="caution">
    <text evidence="4">The sequence shown here is derived from an EMBL/GenBank/DDBJ whole genome shotgun (WGS) entry which is preliminary data.</text>
</comment>
<dbReference type="PANTHER" id="PTHR23028">
    <property type="entry name" value="ACETYLTRANSFERASE"/>
    <property type="match status" value="1"/>
</dbReference>
<dbReference type="InterPro" id="IPR002656">
    <property type="entry name" value="Acyl_transf_3_dom"/>
</dbReference>
<feature type="transmembrane region" description="Helical" evidence="1">
    <location>
        <begin position="178"/>
        <end position="194"/>
    </location>
</feature>
<dbReference type="InterPro" id="IPR050879">
    <property type="entry name" value="Acyltransferase_3"/>
</dbReference>
<organism evidence="4 5">
    <name type="scientific">Sphingobium soli</name>
    <dbReference type="NCBI Taxonomy" id="1591116"/>
    <lineage>
        <taxon>Bacteria</taxon>
        <taxon>Pseudomonadati</taxon>
        <taxon>Pseudomonadota</taxon>
        <taxon>Alphaproteobacteria</taxon>
        <taxon>Sphingomonadales</taxon>
        <taxon>Sphingomonadaceae</taxon>
        <taxon>Sphingobium</taxon>
    </lineage>
</organism>
<dbReference type="Pfam" id="PF19040">
    <property type="entry name" value="SGNH"/>
    <property type="match status" value="1"/>
</dbReference>
<feature type="transmembrane region" description="Helical" evidence="1">
    <location>
        <begin position="287"/>
        <end position="304"/>
    </location>
</feature>
<dbReference type="EMBL" id="JAJGNP010000005">
    <property type="protein sequence ID" value="MCC4232787.1"/>
    <property type="molecule type" value="Genomic_DNA"/>
</dbReference>
<dbReference type="InterPro" id="IPR043968">
    <property type="entry name" value="SGNH"/>
</dbReference>
<proteinExistence type="predicted"/>
<reference evidence="4 5" key="1">
    <citation type="submission" date="2021-10" db="EMBL/GenBank/DDBJ databases">
        <title>The diversity and Nitrogen Metabolism of Culturable Nitrate-Utilizing Bacteria Within the Oxygen Minimum Zone of the Changjiang (Yangtze River)Estuary.</title>
        <authorList>
            <person name="Zhang D."/>
            <person name="Zheng J."/>
            <person name="Liu S."/>
            <person name="He W."/>
        </authorList>
    </citation>
    <scope>NUCLEOTIDE SEQUENCE [LARGE SCALE GENOMIC DNA]</scope>
    <source>
        <strain evidence="4 5">FXH275-2</strain>
    </source>
</reference>
<feature type="transmembrane region" description="Helical" evidence="1">
    <location>
        <begin position="200"/>
        <end position="223"/>
    </location>
</feature>
<feature type="transmembrane region" description="Helical" evidence="1">
    <location>
        <begin position="230"/>
        <end position="249"/>
    </location>
</feature>
<dbReference type="Proteomes" id="UP001198830">
    <property type="component" value="Unassembled WGS sequence"/>
</dbReference>
<feature type="domain" description="SGNH" evidence="3">
    <location>
        <begin position="404"/>
        <end position="623"/>
    </location>
</feature>
<feature type="transmembrane region" description="Helical" evidence="1">
    <location>
        <begin position="316"/>
        <end position="338"/>
    </location>
</feature>
<gene>
    <name evidence="4" type="ORF">LL253_08795</name>
</gene>
<keyword evidence="4" id="KW-0808">Transferase</keyword>
<evidence type="ECO:0000313" key="4">
    <source>
        <dbReference type="EMBL" id="MCC4232787.1"/>
    </source>
</evidence>
<feature type="transmembrane region" description="Helical" evidence="1">
    <location>
        <begin position="255"/>
        <end position="275"/>
    </location>
</feature>
<feature type="domain" description="Acyltransferase 3" evidence="2">
    <location>
        <begin position="19"/>
        <end position="337"/>
    </location>
</feature>
<evidence type="ECO:0000259" key="2">
    <source>
        <dbReference type="Pfam" id="PF01757"/>
    </source>
</evidence>
<dbReference type="RefSeq" id="WP_228226947.1">
    <property type="nucleotide sequence ID" value="NZ_JAJGNP010000005.1"/>
</dbReference>
<protein>
    <submittedName>
        <fullName evidence="4">Acyltransferase</fullName>
    </submittedName>
</protein>
<accession>A0ABS8H511</accession>